<evidence type="ECO:0000256" key="1">
    <source>
        <dbReference type="ARBA" id="ARBA00022729"/>
    </source>
</evidence>
<keyword evidence="4" id="KW-0812">Transmembrane</keyword>
<reference evidence="7 8" key="1">
    <citation type="submission" date="2023-03" db="EMBL/GenBank/DDBJ databases">
        <title>Complete genome sequences of several Auritidibacter ignavus strains isolated from ear infections.</title>
        <authorList>
            <person name="Baehr T."/>
            <person name="Baumhoegger A.M."/>
        </authorList>
    </citation>
    <scope>NUCLEOTIDE SEQUENCE [LARGE SCALE GENOMIC DNA]</scope>
    <source>
        <strain evidence="7 8">BABAE-6</strain>
    </source>
</reference>
<evidence type="ECO:0000259" key="6">
    <source>
        <dbReference type="PROSITE" id="PS51841"/>
    </source>
</evidence>
<proteinExistence type="predicted"/>
<dbReference type="Gene3D" id="2.60.40.1260">
    <property type="entry name" value="Lamin Tail domain"/>
    <property type="match status" value="3"/>
</dbReference>
<feature type="domain" description="LTD" evidence="6">
    <location>
        <begin position="454"/>
        <end position="560"/>
    </location>
</feature>
<keyword evidence="8" id="KW-1185">Reference proteome</keyword>
<name>A0AAJ6DEL8_9MICC</name>
<protein>
    <submittedName>
        <fullName evidence="7">Lamin tail domain-containing protein</fullName>
    </submittedName>
</protein>
<gene>
    <name evidence="7" type="ORF">QDX21_10615</name>
</gene>
<feature type="domain" description="LTD" evidence="6">
    <location>
        <begin position="171"/>
        <end position="278"/>
    </location>
</feature>
<feature type="compositionally biased region" description="Acidic residues" evidence="3">
    <location>
        <begin position="1091"/>
        <end position="1102"/>
    </location>
</feature>
<accession>A0AAJ6DEL8</accession>
<dbReference type="Proteomes" id="UP001224674">
    <property type="component" value="Chromosome"/>
</dbReference>
<dbReference type="SUPFAM" id="SSF63829">
    <property type="entry name" value="Calcium-dependent phosphotriesterase"/>
    <property type="match status" value="1"/>
</dbReference>
<dbReference type="PANTHER" id="PTHR36489:SF2">
    <property type="entry name" value="APPLE DOMAIN-CONTAINING PROTEIN"/>
    <property type="match status" value="1"/>
</dbReference>
<feature type="domain" description="LTD" evidence="6">
    <location>
        <begin position="578"/>
        <end position="678"/>
    </location>
</feature>
<dbReference type="Pfam" id="PF04886">
    <property type="entry name" value="PT"/>
    <property type="match status" value="2"/>
</dbReference>
<feature type="transmembrane region" description="Helical" evidence="4">
    <location>
        <begin position="1139"/>
        <end position="1159"/>
    </location>
</feature>
<feature type="compositionally biased region" description="Acidic residues" evidence="3">
    <location>
        <begin position="1047"/>
        <end position="1061"/>
    </location>
</feature>
<keyword evidence="4" id="KW-0472">Membrane</keyword>
<dbReference type="EMBL" id="CP122566">
    <property type="protein sequence ID" value="WGH92743.1"/>
    <property type="molecule type" value="Genomic_DNA"/>
</dbReference>
<dbReference type="RefSeq" id="WP_279674700.1">
    <property type="nucleotide sequence ID" value="NZ_CP122566.1"/>
</dbReference>
<evidence type="ECO:0000256" key="5">
    <source>
        <dbReference type="SAM" id="SignalP"/>
    </source>
</evidence>
<dbReference type="PROSITE" id="PS51841">
    <property type="entry name" value="LTD"/>
    <property type="match status" value="5"/>
</dbReference>
<feature type="compositionally biased region" description="Acidic residues" evidence="3">
    <location>
        <begin position="1071"/>
        <end position="1081"/>
    </location>
</feature>
<dbReference type="SUPFAM" id="SSF74853">
    <property type="entry name" value="Lamin A/C globular tail domain"/>
    <property type="match status" value="5"/>
</dbReference>
<dbReference type="InterPro" id="IPR036415">
    <property type="entry name" value="Lamin_tail_dom_sf"/>
</dbReference>
<feature type="compositionally biased region" description="Acidic residues" evidence="3">
    <location>
        <begin position="1024"/>
        <end position="1037"/>
    </location>
</feature>
<organism evidence="7 8">
    <name type="scientific">Auritidibacter ignavus</name>
    <dbReference type="NCBI Taxonomy" id="678932"/>
    <lineage>
        <taxon>Bacteria</taxon>
        <taxon>Bacillati</taxon>
        <taxon>Actinomycetota</taxon>
        <taxon>Actinomycetes</taxon>
        <taxon>Micrococcales</taxon>
        <taxon>Micrococcaceae</taxon>
        <taxon>Auritidibacter</taxon>
    </lineage>
</organism>
<evidence type="ECO:0000313" key="8">
    <source>
        <dbReference type="Proteomes" id="UP001224674"/>
    </source>
</evidence>
<feature type="domain" description="LTD" evidence="6">
    <location>
        <begin position="307"/>
        <end position="430"/>
    </location>
</feature>
<dbReference type="PANTHER" id="PTHR36489">
    <property type="entry name" value="PROTEIN-COUPLED RECEPTOR GPR1, PUTATIVE-RELATED"/>
    <property type="match status" value="1"/>
</dbReference>
<evidence type="ECO:0000256" key="3">
    <source>
        <dbReference type="SAM" id="MobiDB-lite"/>
    </source>
</evidence>
<keyword evidence="1 5" id="KW-0732">Signal</keyword>
<keyword evidence="2" id="KW-0677">Repeat</keyword>
<sequence length="1167" mass="124632">MFSARKRVLATILLAPLTGAGLVLAPFTATAETLEQPSAEVAQSEVTVVINEVVSKGGDPGDWVEFYNYGTEDVDLSGYVLKDDDDSHSYVFPENTVIPAGGYLVIDEKTADNPGFDFGLGGKDQVRLFAPDGTTLVDSVSWDTHANGGYSRNADGDVVETANPTKGAANDFGSEDPAPGNDRSVVINEVVYDDIEGYEDSIELYNTSETEVDLTGYSVHDDKDRPGEGDLTGSLAPGEFLVLTKDKDFSFGLGKGDSVSLRDASGAEIDRLDYEATSPIANFSRCPDGTGEFQHGTKTTLGAPNNCEPVAEIPTPGELVLNEIDSSPADWLEFLNPGDEEIDISGVEIRDNSDDHRFRFPQDTTLGAGEYLIVDSKTTGEVYNDTADIWEEGTFEAAIGIGSGDSIRVYDAETGELTTEYSWSNHPAIDGDEQAATWARCPNATGPFGLGYATPGEANKCAQPAVVINEIESNGDATDWVEVSNVSESEVNISGWTLMDNDPIGHANDTTPLPEGTTLAPGELFVFDQGEHFDFGLGSDDTATIRDAAGNTVDEHSWTQHAEGVLARCDGELIDVPVSTKGQPNACGNPVVLNEVESSDADGGEDWIELYNPTAEKLDVSGLGVMDDKERDYTIAEGTIIEPESYLVIDNLDFGLGGDDEVRIFDGERLIQSTSWSSHAEQTWGRCPDATGEFANTQKPTPGAVNQCHGIPNVIEWPGDPNPRVIDEEPMFLTDSSGLDFADGHLWAVDNGTGIFWKLVAHQDGSVEYAEGWENGKRARFIQDADNPEAAGPDAEGITVDGDGMVYIASERDNSDKGTNYNTILQVDPNEPGPDVVASAQWDLTDLLPSVNANLGIEAVEWISNDAVKDKIVDLSQAEDGSVLYDPANHPNAIANGLFFTALENDGKLYAFVLEPEGKATLVTVIDPQIGGAMGLHYDVDTDTLWVAADDGYQGTHAKVTFNGTDTPEVVHVQRPAGMENLNNEGFAISTMDYCVDGERPVWWFADGFESGSLRAGTLKCGAPDDEPTEEPTDEPTENPTGGPTDEPTEEPTEEPTDEPTENPTGGPTDDPTEEPTDEPTENPTGGPTDDPTEEPTDEPTESDQPGQKQPEGDDSVPAAGQDGEDGSSQDGLAATGAVGIPLGVVGIVLLLLGAFMAIRQNRRMLN</sequence>
<feature type="chain" id="PRO_5042516909" evidence="5">
    <location>
        <begin position="32"/>
        <end position="1167"/>
    </location>
</feature>
<feature type="domain" description="LTD" evidence="6">
    <location>
        <begin position="31"/>
        <end position="144"/>
    </location>
</feature>
<keyword evidence="4" id="KW-1133">Transmembrane helix</keyword>
<evidence type="ECO:0000313" key="7">
    <source>
        <dbReference type="EMBL" id="WGH92743.1"/>
    </source>
</evidence>
<evidence type="ECO:0000256" key="4">
    <source>
        <dbReference type="SAM" id="Phobius"/>
    </source>
</evidence>
<feature type="signal peptide" evidence="5">
    <location>
        <begin position="1"/>
        <end position="31"/>
    </location>
</feature>
<dbReference type="Pfam" id="PF00932">
    <property type="entry name" value="LTD"/>
    <property type="match status" value="5"/>
</dbReference>
<evidence type="ECO:0000256" key="2">
    <source>
        <dbReference type="ARBA" id="ARBA00022737"/>
    </source>
</evidence>
<dbReference type="InterPro" id="IPR001322">
    <property type="entry name" value="Lamin_tail_dom"/>
</dbReference>
<dbReference type="AlphaFoldDB" id="A0AAJ6DEL8"/>
<dbReference type="InterPro" id="IPR006970">
    <property type="entry name" value="PT"/>
</dbReference>
<feature type="region of interest" description="Disordered" evidence="3">
    <location>
        <begin position="1016"/>
        <end position="1133"/>
    </location>
</feature>